<accession>B1ZZN6</accession>
<dbReference type="AlphaFoldDB" id="B1ZZN6"/>
<organism evidence="1 2">
    <name type="scientific">Opitutus terrae (strain DSM 11246 / JCM 15787 / PB90-1)</name>
    <dbReference type="NCBI Taxonomy" id="452637"/>
    <lineage>
        <taxon>Bacteria</taxon>
        <taxon>Pseudomonadati</taxon>
        <taxon>Verrucomicrobiota</taxon>
        <taxon>Opitutia</taxon>
        <taxon>Opitutales</taxon>
        <taxon>Opitutaceae</taxon>
        <taxon>Opitutus</taxon>
    </lineage>
</organism>
<reference evidence="1 2" key="1">
    <citation type="journal article" date="2011" name="J. Bacteriol.">
        <title>Genome sequence of the verrucomicrobium Opitutus terrae PB90-1, an abundant inhabitant of rice paddy soil ecosystems.</title>
        <authorList>
            <person name="van Passel M.W."/>
            <person name="Kant R."/>
            <person name="Palva A."/>
            <person name="Copeland A."/>
            <person name="Lucas S."/>
            <person name="Lapidus A."/>
            <person name="Glavina del Rio T."/>
            <person name="Pitluck S."/>
            <person name="Goltsman E."/>
            <person name="Clum A."/>
            <person name="Sun H."/>
            <person name="Schmutz J."/>
            <person name="Larimer F.W."/>
            <person name="Land M.L."/>
            <person name="Hauser L."/>
            <person name="Kyrpides N."/>
            <person name="Mikhailova N."/>
            <person name="Richardson P.P."/>
            <person name="Janssen P.H."/>
            <person name="de Vos W.M."/>
            <person name="Smidt H."/>
        </authorList>
    </citation>
    <scope>NUCLEOTIDE SEQUENCE [LARGE SCALE GENOMIC DNA]</scope>
    <source>
        <strain evidence="2">DSM 11246 / JCM 15787 / PB90-1</strain>
    </source>
</reference>
<dbReference type="InterPro" id="IPR027417">
    <property type="entry name" value="P-loop_NTPase"/>
</dbReference>
<keyword evidence="2" id="KW-1185">Reference proteome</keyword>
<evidence type="ECO:0000313" key="2">
    <source>
        <dbReference type="Proteomes" id="UP000007013"/>
    </source>
</evidence>
<sequence>MTSESYYFGSQLAVRCDYYAFPRTGSHYLWACLTGLLDLVFFPNEFVENPEALQRAEELNPHTYYVLRLREDGVPFQPVYINAAPNGVHGKPAASPWPALLLIRDPHPTIYSWYHTAVERWGAKVTDRRAWMRDAYQQYREFYTAALALQQQAPDRTCLVRFETLKPNATELERIVRFLGVRPKLSPAFVHWWTQFERMTQSGPRTFYRHGNNTRWREDQGWLADLEQINPGSFADFGYPDQPC</sequence>
<dbReference type="KEGG" id="ote:Oter_3948"/>
<dbReference type="Gene3D" id="3.40.50.300">
    <property type="entry name" value="P-loop containing nucleotide triphosphate hydrolases"/>
    <property type="match status" value="1"/>
</dbReference>
<gene>
    <name evidence="1" type="ordered locus">Oter_3948</name>
</gene>
<dbReference type="STRING" id="452637.Oter_3948"/>
<dbReference type="RefSeq" id="WP_012376750.1">
    <property type="nucleotide sequence ID" value="NC_010571.1"/>
</dbReference>
<dbReference type="SUPFAM" id="SSF52540">
    <property type="entry name" value="P-loop containing nucleoside triphosphate hydrolases"/>
    <property type="match status" value="1"/>
</dbReference>
<dbReference type="Proteomes" id="UP000007013">
    <property type="component" value="Chromosome"/>
</dbReference>
<dbReference type="EMBL" id="CP001032">
    <property type="protein sequence ID" value="ACB77222.1"/>
    <property type="molecule type" value="Genomic_DNA"/>
</dbReference>
<dbReference type="HOGENOM" id="CLU_1137152_0_0_0"/>
<proteinExistence type="predicted"/>
<name>B1ZZN6_OPITP</name>
<protein>
    <submittedName>
        <fullName evidence="1">Uncharacterized protein</fullName>
    </submittedName>
</protein>
<evidence type="ECO:0000313" key="1">
    <source>
        <dbReference type="EMBL" id="ACB77222.1"/>
    </source>
</evidence>